<proteinExistence type="predicted"/>
<evidence type="ECO:0000256" key="1">
    <source>
        <dbReference type="SAM" id="MobiDB-lite"/>
    </source>
</evidence>
<keyword evidence="4" id="KW-1185">Reference proteome</keyword>
<dbReference type="Proteomes" id="UP000601223">
    <property type="component" value="Unassembled WGS sequence"/>
</dbReference>
<dbReference type="EMBL" id="BONF01000020">
    <property type="protein sequence ID" value="GIF82512.1"/>
    <property type="molecule type" value="Genomic_DNA"/>
</dbReference>
<dbReference type="RefSeq" id="WP_203747803.1">
    <property type="nucleotide sequence ID" value="NZ_BONF01000020.1"/>
</dbReference>
<name>A0A8J3NIV5_9ACTN</name>
<dbReference type="AlphaFoldDB" id="A0A8J3NIV5"/>
<dbReference type="InterPro" id="IPR025324">
    <property type="entry name" value="DUF4230"/>
</dbReference>
<organism evidence="3 4">
    <name type="scientific">Catellatospora bangladeshensis</name>
    <dbReference type="NCBI Taxonomy" id="310355"/>
    <lineage>
        <taxon>Bacteria</taxon>
        <taxon>Bacillati</taxon>
        <taxon>Actinomycetota</taxon>
        <taxon>Actinomycetes</taxon>
        <taxon>Micromonosporales</taxon>
        <taxon>Micromonosporaceae</taxon>
        <taxon>Catellatospora</taxon>
    </lineage>
</organism>
<evidence type="ECO:0000313" key="4">
    <source>
        <dbReference type="Proteomes" id="UP000601223"/>
    </source>
</evidence>
<gene>
    <name evidence="3" type="ORF">Cba03nite_38610</name>
</gene>
<keyword evidence="2" id="KW-1133">Transmembrane helix</keyword>
<dbReference type="Pfam" id="PF14014">
    <property type="entry name" value="DUF4230"/>
    <property type="match status" value="1"/>
</dbReference>
<sequence length="261" mass="28818">MGAADEPTRNLPEVGKPQYAAGRARPTEPLPRQRPEDDDDLDEAPERRPRRGRGLLILVLVLAVLGGAVASLNFAGLLPQWRNPFAVEKTDNSGPPLLLSIKDLSRYVAAEGNFEVIIDLKEDRRFIPDWLINQRTLFVASGNVEAYVDFSSLGDGAIVESPDRKSVTITLPSPQLAEPKLDLDRSYVYAEERGLINRVGDFFNGDPNRQQETLQVAEQKLAEAGAKSTLVDRAEENTRKMLEGMLRSLGYTSVTVVFTGD</sequence>
<evidence type="ECO:0008006" key="5">
    <source>
        <dbReference type="Google" id="ProtNLM"/>
    </source>
</evidence>
<reference evidence="3 4" key="1">
    <citation type="submission" date="2021-01" db="EMBL/GenBank/DDBJ databases">
        <title>Whole genome shotgun sequence of Catellatospora bangladeshensis NBRC 107357.</title>
        <authorList>
            <person name="Komaki H."/>
            <person name="Tamura T."/>
        </authorList>
    </citation>
    <scope>NUCLEOTIDE SEQUENCE [LARGE SCALE GENOMIC DNA]</scope>
    <source>
        <strain evidence="3 4">NBRC 107357</strain>
    </source>
</reference>
<comment type="caution">
    <text evidence="3">The sequence shown here is derived from an EMBL/GenBank/DDBJ whole genome shotgun (WGS) entry which is preliminary data.</text>
</comment>
<accession>A0A8J3NIV5</accession>
<keyword evidence="2" id="KW-0472">Membrane</keyword>
<feature type="transmembrane region" description="Helical" evidence="2">
    <location>
        <begin position="55"/>
        <end position="78"/>
    </location>
</feature>
<evidence type="ECO:0000313" key="3">
    <source>
        <dbReference type="EMBL" id="GIF82512.1"/>
    </source>
</evidence>
<evidence type="ECO:0000256" key="2">
    <source>
        <dbReference type="SAM" id="Phobius"/>
    </source>
</evidence>
<protein>
    <recommendedName>
        <fullName evidence="5">DUF4230 domain-containing protein</fullName>
    </recommendedName>
</protein>
<keyword evidence="2" id="KW-0812">Transmembrane</keyword>
<feature type="region of interest" description="Disordered" evidence="1">
    <location>
        <begin position="1"/>
        <end position="47"/>
    </location>
</feature>